<protein>
    <submittedName>
        <fullName evidence="2">DinB superfamily protein</fullName>
    </submittedName>
</protein>
<reference evidence="2 3" key="1">
    <citation type="submission" date="2019-02" db="EMBL/GenBank/DDBJ databases">
        <title>Deep-cultivation of Planctomycetes and their phenomic and genomic characterization uncovers novel biology.</title>
        <authorList>
            <person name="Wiegand S."/>
            <person name="Jogler M."/>
            <person name="Boedeker C."/>
            <person name="Pinto D."/>
            <person name="Vollmers J."/>
            <person name="Rivas-Marin E."/>
            <person name="Kohn T."/>
            <person name="Peeters S.H."/>
            <person name="Heuer A."/>
            <person name="Rast P."/>
            <person name="Oberbeckmann S."/>
            <person name="Bunk B."/>
            <person name="Jeske O."/>
            <person name="Meyerdierks A."/>
            <person name="Storesund J.E."/>
            <person name="Kallscheuer N."/>
            <person name="Luecker S."/>
            <person name="Lage O.M."/>
            <person name="Pohl T."/>
            <person name="Merkel B.J."/>
            <person name="Hornburger P."/>
            <person name="Mueller R.-W."/>
            <person name="Bruemmer F."/>
            <person name="Labrenz M."/>
            <person name="Spormann A.M."/>
            <person name="Op den Camp H."/>
            <person name="Overmann J."/>
            <person name="Amann R."/>
            <person name="Jetten M.S.M."/>
            <person name="Mascher T."/>
            <person name="Medema M.H."/>
            <person name="Devos D.P."/>
            <person name="Kaster A.-K."/>
            <person name="Ovreas L."/>
            <person name="Rohde M."/>
            <person name="Galperin M.Y."/>
            <person name="Jogler C."/>
        </authorList>
    </citation>
    <scope>NUCLEOTIDE SEQUENCE [LARGE SCALE GENOMIC DNA]</scope>
    <source>
        <strain evidence="2 3">Pan265</strain>
    </source>
</reference>
<accession>A0A518BXQ3</accession>
<dbReference type="KEGG" id="mcad:Pan265_15870"/>
<keyword evidence="3" id="KW-1185">Reference proteome</keyword>
<dbReference type="AlphaFoldDB" id="A0A518BXQ3"/>
<dbReference type="InterPro" id="IPR024775">
    <property type="entry name" value="DinB-like"/>
</dbReference>
<dbReference type="SUPFAM" id="SSF109854">
    <property type="entry name" value="DinB/YfiT-like putative metalloenzymes"/>
    <property type="match status" value="1"/>
</dbReference>
<evidence type="ECO:0000313" key="2">
    <source>
        <dbReference type="EMBL" id="QDU71734.1"/>
    </source>
</evidence>
<dbReference type="Pfam" id="PF12867">
    <property type="entry name" value="DinB_2"/>
    <property type="match status" value="1"/>
</dbReference>
<evidence type="ECO:0000313" key="3">
    <source>
        <dbReference type="Proteomes" id="UP000320386"/>
    </source>
</evidence>
<dbReference type="Proteomes" id="UP000320386">
    <property type="component" value="Chromosome"/>
</dbReference>
<sequence>MLAEFKQTLLTGWNANGDYAQRLVADLKEDQWTHQPGPGMNHPAWVLAHLTAYLDVLEQLLTGGTPADPKDHPFGMQSKPESDLGIYGTPEALVAAYVKGHEAVAGALENADEAAIQRAMPIERWTGRFPKVGDLLGYVMLVHEATHLGQLSAWRRVQGLPSV</sequence>
<organism evidence="2 3">
    <name type="scientific">Mucisphaera calidilacus</name>
    <dbReference type="NCBI Taxonomy" id="2527982"/>
    <lineage>
        <taxon>Bacteria</taxon>
        <taxon>Pseudomonadati</taxon>
        <taxon>Planctomycetota</taxon>
        <taxon>Phycisphaerae</taxon>
        <taxon>Phycisphaerales</taxon>
        <taxon>Phycisphaeraceae</taxon>
        <taxon>Mucisphaera</taxon>
    </lineage>
</organism>
<gene>
    <name evidence="2" type="ORF">Pan265_15870</name>
</gene>
<feature type="domain" description="DinB-like" evidence="1">
    <location>
        <begin position="18"/>
        <end position="151"/>
    </location>
</feature>
<dbReference type="InterPro" id="IPR034660">
    <property type="entry name" value="DinB/YfiT-like"/>
</dbReference>
<name>A0A518BXQ3_9BACT</name>
<dbReference type="EMBL" id="CP036280">
    <property type="protein sequence ID" value="QDU71734.1"/>
    <property type="molecule type" value="Genomic_DNA"/>
</dbReference>
<dbReference type="Gene3D" id="1.20.120.450">
    <property type="entry name" value="dinb family like domain"/>
    <property type="match status" value="1"/>
</dbReference>
<proteinExistence type="predicted"/>
<evidence type="ECO:0000259" key="1">
    <source>
        <dbReference type="Pfam" id="PF12867"/>
    </source>
</evidence>